<dbReference type="InterPro" id="IPR038444">
    <property type="entry name" value="DUF465_sf"/>
</dbReference>
<evidence type="ECO:0000313" key="1">
    <source>
        <dbReference type="EMBL" id="TKI70379.1"/>
    </source>
</evidence>
<dbReference type="OrthoDB" id="5616367at2"/>
<dbReference type="AlphaFoldDB" id="A0A4U2Z806"/>
<dbReference type="RefSeq" id="WP_137012362.1">
    <property type="nucleotide sequence ID" value="NZ_SZPX01000002.1"/>
</dbReference>
<dbReference type="InterPro" id="IPR007420">
    <property type="entry name" value="DUF465"/>
</dbReference>
<protein>
    <submittedName>
        <fullName evidence="1">DUF465 domain-containing protein</fullName>
    </submittedName>
</protein>
<gene>
    <name evidence="1" type="ORF">FCU45_03590</name>
</gene>
<dbReference type="Pfam" id="PF04325">
    <property type="entry name" value="DUF465"/>
    <property type="match status" value="1"/>
</dbReference>
<proteinExistence type="predicted"/>
<organism evidence="1 2">
    <name type="scientific">Sulfurimonas crateris</name>
    <dbReference type="NCBI Taxonomy" id="2574727"/>
    <lineage>
        <taxon>Bacteria</taxon>
        <taxon>Pseudomonadati</taxon>
        <taxon>Campylobacterota</taxon>
        <taxon>Epsilonproteobacteria</taxon>
        <taxon>Campylobacterales</taxon>
        <taxon>Sulfurimonadaceae</taxon>
        <taxon>Sulfurimonas</taxon>
    </lineage>
</organism>
<evidence type="ECO:0000313" key="2">
    <source>
        <dbReference type="Proteomes" id="UP000309561"/>
    </source>
</evidence>
<comment type="caution">
    <text evidence="1">The sequence shown here is derived from an EMBL/GenBank/DDBJ whole genome shotgun (WGS) entry which is preliminary data.</text>
</comment>
<dbReference type="Proteomes" id="UP000309561">
    <property type="component" value="Unassembled WGS sequence"/>
</dbReference>
<dbReference type="EMBL" id="SZPX01000002">
    <property type="protein sequence ID" value="TKI70379.1"/>
    <property type="molecule type" value="Genomic_DNA"/>
</dbReference>
<name>A0A4U2Z806_9BACT</name>
<dbReference type="Gene3D" id="6.10.280.50">
    <property type="match status" value="1"/>
</dbReference>
<accession>A0A4U2Z806</accession>
<keyword evidence="2" id="KW-1185">Reference proteome</keyword>
<reference evidence="1 2" key="1">
    <citation type="submission" date="2019-04" db="EMBL/GenBank/DDBJ databases">
        <title>Sulfurimonas crateris sp. nov. a facultative anaerobic sulfur-oxidizing chemolithautotrophic bacterium isolated from a terrestrial mud vulcano.</title>
        <authorList>
            <person name="Ratnikova N.M."/>
            <person name="Slobodkin A.I."/>
            <person name="Merkel A.Y."/>
            <person name="Novikov A."/>
            <person name="Bonch-Osmolovskaya E.A."/>
            <person name="Slobodkina G.B."/>
        </authorList>
    </citation>
    <scope>NUCLEOTIDE SEQUENCE [LARGE SCALE GENOMIC DNA]</scope>
    <source>
        <strain evidence="1 2">SN118</strain>
    </source>
</reference>
<sequence length="78" mass="9223">MLHEYRDIITHMKENSAANAHFLRIFDKHNELDDKITKAENGELVLTDKEVETLKKEKLLLKDEAYAILIQYKKEHSL</sequence>